<reference evidence="2" key="1">
    <citation type="journal article" date="2022" name="Mol. Ecol. Resour.">
        <title>The genomes of chicory, endive, great burdock and yacon provide insights into Asteraceae palaeo-polyploidization history and plant inulin production.</title>
        <authorList>
            <person name="Fan W."/>
            <person name="Wang S."/>
            <person name="Wang H."/>
            <person name="Wang A."/>
            <person name="Jiang F."/>
            <person name="Liu H."/>
            <person name="Zhao H."/>
            <person name="Xu D."/>
            <person name="Zhang Y."/>
        </authorList>
    </citation>
    <scope>NUCLEOTIDE SEQUENCE [LARGE SCALE GENOMIC DNA]</scope>
    <source>
        <strain evidence="2">cv. Punajuju</strain>
    </source>
</reference>
<reference evidence="1 2" key="2">
    <citation type="journal article" date="2022" name="Mol. Ecol. Resour.">
        <title>The genomes of chicory, endive, great burdock and yacon provide insights into Asteraceae paleo-polyploidization history and plant inulin production.</title>
        <authorList>
            <person name="Fan W."/>
            <person name="Wang S."/>
            <person name="Wang H."/>
            <person name="Wang A."/>
            <person name="Jiang F."/>
            <person name="Liu H."/>
            <person name="Zhao H."/>
            <person name="Xu D."/>
            <person name="Zhang Y."/>
        </authorList>
    </citation>
    <scope>NUCLEOTIDE SEQUENCE [LARGE SCALE GENOMIC DNA]</scope>
    <source>
        <strain evidence="2">cv. Punajuju</strain>
        <tissue evidence="1">Leaves</tissue>
    </source>
</reference>
<accession>A0ACB9CT23</accession>
<proteinExistence type="predicted"/>
<evidence type="ECO:0000313" key="2">
    <source>
        <dbReference type="Proteomes" id="UP001055811"/>
    </source>
</evidence>
<protein>
    <submittedName>
        <fullName evidence="1">Uncharacterized protein</fullName>
    </submittedName>
</protein>
<name>A0ACB9CT23_CICIN</name>
<keyword evidence="2" id="KW-1185">Reference proteome</keyword>
<evidence type="ECO:0000313" key="1">
    <source>
        <dbReference type="EMBL" id="KAI3737415.1"/>
    </source>
</evidence>
<dbReference type="EMBL" id="CM042013">
    <property type="protein sequence ID" value="KAI3737415.1"/>
    <property type="molecule type" value="Genomic_DNA"/>
</dbReference>
<sequence>MPYDLAYSSPQYILLLPCSLLRICALPCVVDTLSSLPINVTTAPPQLFSSTSKYSIGFLLTPATLTQSDANNGGGFSVPRYCAETIFPKLDFTADPPVQTILAKDVMGKFGISDIFTEAVKLAANGMSEHIQRSGLRYVNSPPQGSREALRGISNLPYVRDNWGNDNYEAELIARSQADRT</sequence>
<organism evidence="1 2">
    <name type="scientific">Cichorium intybus</name>
    <name type="common">Chicory</name>
    <dbReference type="NCBI Taxonomy" id="13427"/>
    <lineage>
        <taxon>Eukaryota</taxon>
        <taxon>Viridiplantae</taxon>
        <taxon>Streptophyta</taxon>
        <taxon>Embryophyta</taxon>
        <taxon>Tracheophyta</taxon>
        <taxon>Spermatophyta</taxon>
        <taxon>Magnoliopsida</taxon>
        <taxon>eudicotyledons</taxon>
        <taxon>Gunneridae</taxon>
        <taxon>Pentapetalae</taxon>
        <taxon>asterids</taxon>
        <taxon>campanulids</taxon>
        <taxon>Asterales</taxon>
        <taxon>Asteraceae</taxon>
        <taxon>Cichorioideae</taxon>
        <taxon>Cichorieae</taxon>
        <taxon>Cichoriinae</taxon>
        <taxon>Cichorium</taxon>
    </lineage>
</organism>
<dbReference type="Proteomes" id="UP001055811">
    <property type="component" value="Linkage Group LG05"/>
</dbReference>
<comment type="caution">
    <text evidence="1">The sequence shown here is derived from an EMBL/GenBank/DDBJ whole genome shotgun (WGS) entry which is preliminary data.</text>
</comment>
<gene>
    <name evidence="1" type="ORF">L2E82_27417</name>
</gene>